<evidence type="ECO:0000313" key="14">
    <source>
        <dbReference type="Proteomes" id="UP001500571"/>
    </source>
</evidence>
<keyword evidence="5 11" id="KW-0812">Transmembrane</keyword>
<evidence type="ECO:0000256" key="2">
    <source>
        <dbReference type="ARBA" id="ARBA00004141"/>
    </source>
</evidence>
<dbReference type="GO" id="GO:0008233">
    <property type="term" value="F:peptidase activity"/>
    <property type="evidence" value="ECO:0007669"/>
    <property type="project" value="UniProtKB-KW"/>
</dbReference>
<evidence type="ECO:0000256" key="11">
    <source>
        <dbReference type="SAM" id="Phobius"/>
    </source>
</evidence>
<dbReference type="InterPro" id="IPR036034">
    <property type="entry name" value="PDZ_sf"/>
</dbReference>
<keyword evidence="9" id="KW-0482">Metalloprotease</keyword>
<dbReference type="EMBL" id="BAAAPB010000002">
    <property type="protein sequence ID" value="GAA1962444.1"/>
    <property type="molecule type" value="Genomic_DNA"/>
</dbReference>
<dbReference type="SMART" id="SM00228">
    <property type="entry name" value="PDZ"/>
    <property type="match status" value="1"/>
</dbReference>
<sequence length="437" mass="46630">MSTLYYLLGVVLFVVGLALSVGLHEFGHLIPGKLYNVKVTQYFIGFGRTLWSRRRGETEYGVKAIPLGGYVKLVGMIPPSPDDDPASVRSRPTGMFAQLVDDARSAEYEEVGPEDQDRLFYKLPWWKRVVIMGSGVAINLVLAFLLFAVVFMGYGVFKPTTTVSTVSQCVKVVRTGQEPGACTPTDPVAPAKKAGIRPGDRIVSFNGTPVTGYKSLQSLIRGNEAGTATIVVERGGKDVTLRTDTAVNVLPSLDDPEKSVKAGFLGIGPTQTRQRQGLGYVVSSMADGTWQTVKAIGSMPNKVYHIARASVGLETRDPNGPMSVVGAGRVAGELVSDQQTSLASRFFSVLLILAGLNLFLGLVNLVPLPPFDGGGVATTIYEAARRAFARLRGRPDPGGVDAARLLPLTYAMAAVILVVSVVLIFADLVVPVHVPNG</sequence>
<evidence type="ECO:0000256" key="4">
    <source>
        <dbReference type="ARBA" id="ARBA00022670"/>
    </source>
</evidence>
<protein>
    <submittedName>
        <fullName evidence="13">Site-2 protease family protein</fullName>
    </submittedName>
</protein>
<comment type="similarity">
    <text evidence="3">Belongs to the peptidase M50B family.</text>
</comment>
<keyword evidence="6" id="KW-0378">Hydrolase</keyword>
<dbReference type="GO" id="GO:0006508">
    <property type="term" value="P:proteolysis"/>
    <property type="evidence" value="ECO:0007669"/>
    <property type="project" value="UniProtKB-KW"/>
</dbReference>
<evidence type="ECO:0000256" key="3">
    <source>
        <dbReference type="ARBA" id="ARBA00007931"/>
    </source>
</evidence>
<comment type="cofactor">
    <cofactor evidence="1">
        <name>Zn(2+)</name>
        <dbReference type="ChEBI" id="CHEBI:29105"/>
    </cofactor>
</comment>
<comment type="subcellular location">
    <subcellularLocation>
        <location evidence="2">Membrane</location>
        <topology evidence="2">Multi-pass membrane protein</topology>
    </subcellularLocation>
</comment>
<evidence type="ECO:0000256" key="10">
    <source>
        <dbReference type="ARBA" id="ARBA00023136"/>
    </source>
</evidence>
<dbReference type="PANTHER" id="PTHR42837:SF2">
    <property type="entry name" value="MEMBRANE METALLOPROTEASE ARASP2, CHLOROPLASTIC-RELATED"/>
    <property type="match status" value="1"/>
</dbReference>
<dbReference type="InterPro" id="IPR001478">
    <property type="entry name" value="PDZ"/>
</dbReference>
<evidence type="ECO:0000256" key="9">
    <source>
        <dbReference type="ARBA" id="ARBA00023049"/>
    </source>
</evidence>
<accession>A0ABP5CE11</accession>
<keyword evidence="10 11" id="KW-0472">Membrane</keyword>
<feature type="domain" description="PDZ" evidence="12">
    <location>
        <begin position="143"/>
        <end position="236"/>
    </location>
</feature>
<proteinExistence type="inferred from homology"/>
<evidence type="ECO:0000256" key="6">
    <source>
        <dbReference type="ARBA" id="ARBA00022801"/>
    </source>
</evidence>
<feature type="transmembrane region" description="Helical" evidence="11">
    <location>
        <begin position="129"/>
        <end position="157"/>
    </location>
</feature>
<evidence type="ECO:0000256" key="8">
    <source>
        <dbReference type="ARBA" id="ARBA00022989"/>
    </source>
</evidence>
<dbReference type="Gene3D" id="2.30.42.10">
    <property type="match status" value="1"/>
</dbReference>
<dbReference type="InterPro" id="IPR004387">
    <property type="entry name" value="Pept_M50_Zn"/>
</dbReference>
<evidence type="ECO:0000259" key="12">
    <source>
        <dbReference type="SMART" id="SM00228"/>
    </source>
</evidence>
<dbReference type="Proteomes" id="UP001500571">
    <property type="component" value="Unassembled WGS sequence"/>
</dbReference>
<evidence type="ECO:0000313" key="13">
    <source>
        <dbReference type="EMBL" id="GAA1962444.1"/>
    </source>
</evidence>
<dbReference type="InterPro" id="IPR041489">
    <property type="entry name" value="PDZ_6"/>
</dbReference>
<keyword evidence="14" id="KW-1185">Reference proteome</keyword>
<dbReference type="RefSeq" id="WP_344044951.1">
    <property type="nucleotide sequence ID" value="NZ_BAAAPB010000002.1"/>
</dbReference>
<evidence type="ECO:0000256" key="7">
    <source>
        <dbReference type="ARBA" id="ARBA00022833"/>
    </source>
</evidence>
<reference evidence="14" key="1">
    <citation type="journal article" date="2019" name="Int. J. Syst. Evol. Microbiol.">
        <title>The Global Catalogue of Microorganisms (GCM) 10K type strain sequencing project: providing services to taxonomists for standard genome sequencing and annotation.</title>
        <authorList>
            <consortium name="The Broad Institute Genomics Platform"/>
            <consortium name="The Broad Institute Genome Sequencing Center for Infectious Disease"/>
            <person name="Wu L."/>
            <person name="Ma J."/>
        </authorList>
    </citation>
    <scope>NUCLEOTIDE SEQUENCE [LARGE SCALE GENOMIC DNA]</scope>
    <source>
        <strain evidence="14">JCM 15309</strain>
    </source>
</reference>
<dbReference type="CDD" id="cd06163">
    <property type="entry name" value="S2P-M50_PDZ_RseP-like"/>
    <property type="match status" value="1"/>
</dbReference>
<organism evidence="13 14">
    <name type="scientific">Nocardioides panacihumi</name>
    <dbReference type="NCBI Taxonomy" id="400774"/>
    <lineage>
        <taxon>Bacteria</taxon>
        <taxon>Bacillati</taxon>
        <taxon>Actinomycetota</taxon>
        <taxon>Actinomycetes</taxon>
        <taxon>Propionibacteriales</taxon>
        <taxon>Nocardioidaceae</taxon>
        <taxon>Nocardioides</taxon>
    </lineage>
</organism>
<name>A0ABP5CE11_9ACTN</name>
<comment type="caution">
    <text evidence="13">The sequence shown here is derived from an EMBL/GenBank/DDBJ whole genome shotgun (WGS) entry which is preliminary data.</text>
</comment>
<feature type="transmembrane region" description="Helical" evidence="11">
    <location>
        <begin position="346"/>
        <end position="366"/>
    </location>
</feature>
<dbReference type="Pfam" id="PF02163">
    <property type="entry name" value="Peptidase_M50"/>
    <property type="match status" value="1"/>
</dbReference>
<dbReference type="PANTHER" id="PTHR42837">
    <property type="entry name" value="REGULATOR OF SIGMA-E PROTEASE RSEP"/>
    <property type="match status" value="1"/>
</dbReference>
<dbReference type="InterPro" id="IPR008915">
    <property type="entry name" value="Peptidase_M50"/>
</dbReference>
<keyword evidence="8 11" id="KW-1133">Transmembrane helix</keyword>
<evidence type="ECO:0000256" key="5">
    <source>
        <dbReference type="ARBA" id="ARBA00022692"/>
    </source>
</evidence>
<keyword evidence="4 13" id="KW-0645">Protease</keyword>
<evidence type="ECO:0000256" key="1">
    <source>
        <dbReference type="ARBA" id="ARBA00001947"/>
    </source>
</evidence>
<feature type="transmembrane region" description="Helical" evidence="11">
    <location>
        <begin position="408"/>
        <end position="430"/>
    </location>
</feature>
<dbReference type="SUPFAM" id="SSF50156">
    <property type="entry name" value="PDZ domain-like"/>
    <property type="match status" value="1"/>
</dbReference>
<keyword evidence="7" id="KW-0862">Zinc</keyword>
<dbReference type="Pfam" id="PF17820">
    <property type="entry name" value="PDZ_6"/>
    <property type="match status" value="1"/>
</dbReference>
<gene>
    <name evidence="13" type="ORF">GCM10009798_22750</name>
</gene>